<evidence type="ECO:0000259" key="2">
    <source>
        <dbReference type="Pfam" id="PF00582"/>
    </source>
</evidence>
<accession>A0A5J5GFZ7</accession>
<comment type="caution">
    <text evidence="3">The sequence shown here is derived from an EMBL/GenBank/DDBJ whole genome shotgun (WGS) entry which is preliminary data.</text>
</comment>
<proteinExistence type="inferred from homology"/>
<evidence type="ECO:0000256" key="1">
    <source>
        <dbReference type="ARBA" id="ARBA00008791"/>
    </source>
</evidence>
<feature type="domain" description="UspA" evidence="2">
    <location>
        <begin position="171"/>
        <end position="291"/>
    </location>
</feature>
<dbReference type="Proteomes" id="UP000326554">
    <property type="component" value="Unassembled WGS sequence"/>
</dbReference>
<dbReference type="SUPFAM" id="SSF52402">
    <property type="entry name" value="Adenine nucleotide alpha hydrolases-like"/>
    <property type="match status" value="2"/>
</dbReference>
<dbReference type="PANTHER" id="PTHR46268:SF15">
    <property type="entry name" value="UNIVERSAL STRESS PROTEIN HP_0031"/>
    <property type="match status" value="1"/>
</dbReference>
<dbReference type="Gene3D" id="3.40.50.12370">
    <property type="match status" value="1"/>
</dbReference>
<organism evidence="3 4">
    <name type="scientific">Histidinibacterium aquaticum</name>
    <dbReference type="NCBI Taxonomy" id="2613962"/>
    <lineage>
        <taxon>Bacteria</taxon>
        <taxon>Pseudomonadati</taxon>
        <taxon>Pseudomonadota</taxon>
        <taxon>Alphaproteobacteria</taxon>
        <taxon>Rhodobacterales</taxon>
        <taxon>Paracoccaceae</taxon>
        <taxon>Histidinibacterium</taxon>
    </lineage>
</organism>
<dbReference type="PANTHER" id="PTHR46268">
    <property type="entry name" value="STRESS RESPONSE PROTEIN NHAX"/>
    <property type="match status" value="1"/>
</dbReference>
<evidence type="ECO:0000313" key="3">
    <source>
        <dbReference type="EMBL" id="KAA9006698.1"/>
    </source>
</evidence>
<reference evidence="3 4" key="1">
    <citation type="submission" date="2019-09" db="EMBL/GenBank/DDBJ databases">
        <authorList>
            <person name="Park J.-S."/>
            <person name="Choi H.-J."/>
        </authorList>
    </citation>
    <scope>NUCLEOTIDE SEQUENCE [LARGE SCALE GENOMIC DNA]</scope>
    <source>
        <strain evidence="3 4">176SS1-4</strain>
    </source>
</reference>
<evidence type="ECO:0000313" key="4">
    <source>
        <dbReference type="Proteomes" id="UP000326554"/>
    </source>
</evidence>
<sequence>MRSSGSRLASRGVREWEVPMPIKSILTFYDGSAASETQLGAAITLAKRFDAHIDVAVIAYVQSDLALGSGGGPMGRTPVRQAEDEAKTLSAPIRERLAAEKLLGRTLPLVTRPEDLGRTFGDRARYTDLVVLAKPIGNDYYNSTPQSLEGALFRGDGAVLVCPEGPVPEPHRVLIAWDGSPPALHAVRRALTFLTGARMAEIVMVNPADDVASSADDLSVLLTHHGMSARVSRIAAGSGSDARILAQAQSDTGADWIIAGAYGHSRFRELLLGGVTRELPTLTKVPLFMVH</sequence>
<dbReference type="InterPro" id="IPR006016">
    <property type="entry name" value="UspA"/>
</dbReference>
<keyword evidence="4" id="KW-1185">Reference proteome</keyword>
<name>A0A5J5GFZ7_9RHOB</name>
<comment type="similarity">
    <text evidence="1">Belongs to the universal stress protein A family.</text>
</comment>
<dbReference type="Pfam" id="PF00582">
    <property type="entry name" value="Usp"/>
    <property type="match status" value="1"/>
</dbReference>
<dbReference type="EMBL" id="VYQE01000004">
    <property type="protein sequence ID" value="KAA9006698.1"/>
    <property type="molecule type" value="Genomic_DNA"/>
</dbReference>
<dbReference type="PRINTS" id="PR01438">
    <property type="entry name" value="UNVRSLSTRESS"/>
</dbReference>
<dbReference type="InterPro" id="IPR006015">
    <property type="entry name" value="Universal_stress_UspA"/>
</dbReference>
<gene>
    <name evidence="3" type="ORF">F3S47_13010</name>
</gene>
<dbReference type="CDD" id="cd00293">
    <property type="entry name" value="USP-like"/>
    <property type="match status" value="1"/>
</dbReference>
<protein>
    <submittedName>
        <fullName evidence="3">Universal stress protein</fullName>
    </submittedName>
</protein>
<dbReference type="AlphaFoldDB" id="A0A5J5GFZ7"/>